<dbReference type="KEGG" id="vg:26644555"/>
<evidence type="ECO:0000313" key="2">
    <source>
        <dbReference type="Proteomes" id="UP000032402"/>
    </source>
</evidence>
<reference evidence="1 2" key="1">
    <citation type="journal article" date="2015" name="Appl. Environ. Microbiol.">
        <title>Targeting Enterococcus faecalis Biofilms with Phage Therapy.</title>
        <authorList>
            <person name="Khalifa L."/>
            <person name="Brosh Y."/>
            <person name="Gelman D."/>
            <person name="Coppenhagen-Glazer S."/>
            <person name="Beyth S."/>
            <person name="Poradosu-Cohen R."/>
            <person name="Que Y.A."/>
            <person name="Beyth N."/>
            <person name="Hazan R."/>
        </authorList>
    </citation>
    <scope>NUCLEOTIDE SEQUENCE [LARGE SCALE GENOMIC DNA]</scope>
</reference>
<dbReference type="Proteomes" id="UP000032402">
    <property type="component" value="Segment"/>
</dbReference>
<keyword evidence="2" id="KW-1185">Reference proteome</keyword>
<protein>
    <recommendedName>
        <fullName evidence="3">Phage protein</fullName>
    </recommendedName>
</protein>
<accession>A0A0C5K9E2</accession>
<sequence>MAENLVEVDYRGLTLQEALQALLDKKVLLVKGLEQSRNLDVLIRLYTEGVVPVTQISYDVVPADGHWREEYWQIFDISVNALSTYPCYVYDAETANKAPKFLIGTTVYYTSKMDSTRDSAIVIGLYKDDEGNWHYKLSRDQEIYAETELTADRL</sequence>
<dbReference type="GeneID" id="26644555"/>
<organism evidence="1 2">
    <name type="scientific">Enterococcus phage EFDG1</name>
    <dbReference type="NCBI Taxonomy" id="1597976"/>
    <lineage>
        <taxon>Viruses</taxon>
        <taxon>Duplodnaviria</taxon>
        <taxon>Heunggongvirae</taxon>
        <taxon>Uroviricota</taxon>
        <taxon>Caudoviricetes</taxon>
        <taxon>Herelleviridae</taxon>
        <taxon>Brockvirinae</taxon>
        <taxon>Schiekvirus</taxon>
        <taxon>Schiekvirus EFDG1</taxon>
    </lineage>
</organism>
<dbReference type="OrthoDB" id="12513at10239"/>
<name>A0A0C5K9E2_9CAUD</name>
<dbReference type="EMBL" id="KP339049">
    <property type="protein sequence ID" value="AJP61506.1"/>
    <property type="molecule type" value="Genomic_DNA"/>
</dbReference>
<dbReference type="RefSeq" id="YP_009218400.1">
    <property type="nucleotide sequence ID" value="NC_029009.1"/>
</dbReference>
<proteinExistence type="predicted"/>
<evidence type="ECO:0008006" key="3">
    <source>
        <dbReference type="Google" id="ProtNLM"/>
    </source>
</evidence>
<evidence type="ECO:0000313" key="1">
    <source>
        <dbReference type="EMBL" id="AJP61506.1"/>
    </source>
</evidence>